<dbReference type="EMBL" id="LSRX01005448">
    <property type="protein sequence ID" value="OLP73451.1"/>
    <property type="molecule type" value="Genomic_DNA"/>
</dbReference>
<feature type="non-terminal residue" evidence="1">
    <location>
        <position position="45"/>
    </location>
</feature>
<reference evidence="1 2" key="1">
    <citation type="submission" date="2016-02" db="EMBL/GenBank/DDBJ databases">
        <title>Genome analysis of coral dinoflagellate symbionts highlights evolutionary adaptations to a symbiotic lifestyle.</title>
        <authorList>
            <person name="Aranda M."/>
            <person name="Li Y."/>
            <person name="Liew Y.J."/>
            <person name="Baumgarten S."/>
            <person name="Simakov O."/>
            <person name="Wilson M."/>
            <person name="Piel J."/>
            <person name="Ashoor H."/>
            <person name="Bougouffa S."/>
            <person name="Bajic V.B."/>
            <person name="Ryu T."/>
            <person name="Ravasi T."/>
            <person name="Bayer T."/>
            <person name="Micklem G."/>
            <person name="Kim H."/>
            <person name="Bhak J."/>
            <person name="Lajeunesse T.C."/>
            <person name="Voolstra C.R."/>
        </authorList>
    </citation>
    <scope>NUCLEOTIDE SEQUENCE [LARGE SCALE GENOMIC DNA]</scope>
    <source>
        <strain evidence="1 2">CCMP2467</strain>
    </source>
</reference>
<accession>A0A1Q9BRZ3</accession>
<comment type="caution">
    <text evidence="1">The sequence shown here is derived from an EMBL/GenBank/DDBJ whole genome shotgun (WGS) entry which is preliminary data.</text>
</comment>
<keyword evidence="2" id="KW-1185">Reference proteome</keyword>
<organism evidence="1 2">
    <name type="scientific">Symbiodinium microadriaticum</name>
    <name type="common">Dinoflagellate</name>
    <name type="synonym">Zooxanthella microadriatica</name>
    <dbReference type="NCBI Taxonomy" id="2951"/>
    <lineage>
        <taxon>Eukaryota</taxon>
        <taxon>Sar</taxon>
        <taxon>Alveolata</taxon>
        <taxon>Dinophyceae</taxon>
        <taxon>Suessiales</taxon>
        <taxon>Symbiodiniaceae</taxon>
        <taxon>Symbiodinium</taxon>
    </lineage>
</organism>
<gene>
    <name evidence="1" type="ORF">AK812_SmicGene47305</name>
</gene>
<name>A0A1Q9BRZ3_SYMMI</name>
<dbReference type="Proteomes" id="UP000186817">
    <property type="component" value="Unassembled WGS sequence"/>
</dbReference>
<dbReference type="AlphaFoldDB" id="A0A1Q9BRZ3"/>
<sequence>MSIRRLALTQNNLDWAATRLQNQETTILQLQADLRRQQKIILDML</sequence>
<proteinExistence type="predicted"/>
<protein>
    <submittedName>
        <fullName evidence="1">Uncharacterized protein</fullName>
    </submittedName>
</protein>
<evidence type="ECO:0000313" key="2">
    <source>
        <dbReference type="Proteomes" id="UP000186817"/>
    </source>
</evidence>
<evidence type="ECO:0000313" key="1">
    <source>
        <dbReference type="EMBL" id="OLP73451.1"/>
    </source>
</evidence>